<dbReference type="SUPFAM" id="SSF54060">
    <property type="entry name" value="His-Me finger endonucleases"/>
    <property type="match status" value="1"/>
</dbReference>
<gene>
    <name evidence="5" type="ORF">JCM19232_1131</name>
</gene>
<dbReference type="GO" id="GO:0016787">
    <property type="term" value="F:hydrolase activity"/>
    <property type="evidence" value="ECO:0007669"/>
    <property type="project" value="UniProtKB-KW"/>
</dbReference>
<feature type="chain" id="PRO_5002136961" evidence="4">
    <location>
        <begin position="20"/>
        <end position="233"/>
    </location>
</feature>
<evidence type="ECO:0000256" key="2">
    <source>
        <dbReference type="ARBA" id="ARBA00022722"/>
    </source>
</evidence>
<protein>
    <submittedName>
        <fullName evidence="5">Endonuclease I</fullName>
    </submittedName>
</protein>
<dbReference type="InterPro" id="IPR007346">
    <property type="entry name" value="Endonuclease-I"/>
</dbReference>
<dbReference type="Pfam" id="PF04231">
    <property type="entry name" value="Endonuclease_1"/>
    <property type="match status" value="1"/>
</dbReference>
<reference evidence="5 6" key="2">
    <citation type="submission" date="2015-01" db="EMBL/GenBank/DDBJ databases">
        <authorList>
            <consortium name="NBRP consortium"/>
            <person name="Sawabe T."/>
            <person name="Meirelles P."/>
            <person name="Feng G."/>
            <person name="Sayaka M."/>
            <person name="Hattori M."/>
            <person name="Ohkuma M."/>
        </authorList>
    </citation>
    <scope>NUCLEOTIDE SEQUENCE [LARGE SCALE GENOMIC DNA]</scope>
    <source>
        <strain evidence="5 6">JCM19232</strain>
    </source>
</reference>
<dbReference type="PANTHER" id="PTHR33607">
    <property type="entry name" value="ENDONUCLEASE-1"/>
    <property type="match status" value="1"/>
</dbReference>
<organism evidence="5 6">
    <name type="scientific">Vibrio ishigakensis</name>
    <dbReference type="NCBI Taxonomy" id="1481914"/>
    <lineage>
        <taxon>Bacteria</taxon>
        <taxon>Pseudomonadati</taxon>
        <taxon>Pseudomonadota</taxon>
        <taxon>Gammaproteobacteria</taxon>
        <taxon>Vibrionales</taxon>
        <taxon>Vibrionaceae</taxon>
        <taxon>Vibrio</taxon>
    </lineage>
</organism>
<proteinExistence type="inferred from homology"/>
<dbReference type="InterPro" id="IPR044925">
    <property type="entry name" value="His-Me_finger_sf"/>
</dbReference>
<keyword evidence="5" id="KW-0255">Endonuclease</keyword>
<comment type="caution">
    <text evidence="5">The sequence shown here is derived from an EMBL/GenBank/DDBJ whole genome shotgun (WGS) entry which is preliminary data.</text>
</comment>
<accession>A0A0B8PDU7</accession>
<dbReference type="PANTHER" id="PTHR33607:SF2">
    <property type="entry name" value="ENDONUCLEASE-1"/>
    <property type="match status" value="1"/>
</dbReference>
<evidence type="ECO:0000256" key="1">
    <source>
        <dbReference type="ARBA" id="ARBA00006429"/>
    </source>
</evidence>
<sequence length="233" mass="26972">MLFRTLALFAVLFSAISQAASHSFYQSKKLAVSIYQQHPTSFYCGCDIEWNGKKGIPDLNSCGYQVRKQEKRASRIEWEHIVPAAHLGKQRQCWQDGGRKNCTKNDPTYKVMEADLHNLVPAIGEVNGDRSNYQFSQWNPNSSDVSYGQCSMYVSFKDDMVMPPERARGPVARAYLYMENQYPIRLSKQQQQLMHAWNRQYPVTDWECQRDRQIQAIQGNSNPFVREQCSQVN</sequence>
<keyword evidence="4" id="KW-0732">Signal</keyword>
<evidence type="ECO:0000313" key="5">
    <source>
        <dbReference type="EMBL" id="GAM64461.1"/>
    </source>
</evidence>
<name>A0A0B8PDU7_9VIBR</name>
<evidence type="ECO:0000256" key="4">
    <source>
        <dbReference type="SAM" id="SignalP"/>
    </source>
</evidence>
<dbReference type="GO" id="GO:0004519">
    <property type="term" value="F:endonuclease activity"/>
    <property type="evidence" value="ECO:0007669"/>
    <property type="project" value="UniProtKB-KW"/>
</dbReference>
<evidence type="ECO:0000256" key="3">
    <source>
        <dbReference type="ARBA" id="ARBA00022801"/>
    </source>
</evidence>
<dbReference type="AlphaFoldDB" id="A0A0B8PDU7"/>
<keyword evidence="2" id="KW-0540">Nuclease</keyword>
<dbReference type="EMBL" id="BBSA01000013">
    <property type="protein sequence ID" value="GAM64461.1"/>
    <property type="molecule type" value="Genomic_DNA"/>
</dbReference>
<comment type="similarity">
    <text evidence="1">Belongs to the EndA/NucM nuclease family.</text>
</comment>
<feature type="signal peptide" evidence="4">
    <location>
        <begin position="1"/>
        <end position="19"/>
    </location>
</feature>
<keyword evidence="3" id="KW-0378">Hydrolase</keyword>
<reference evidence="5 6" key="1">
    <citation type="submission" date="2015-01" db="EMBL/GenBank/DDBJ databases">
        <title>Vibrio sp. C5 JCM 19232 whole genome shotgun sequence.</title>
        <authorList>
            <person name="Sawabe T."/>
            <person name="Meirelles P."/>
            <person name="Feng G."/>
            <person name="Sayaka M."/>
            <person name="Hattori M."/>
            <person name="Ohkuma M."/>
        </authorList>
    </citation>
    <scope>NUCLEOTIDE SEQUENCE [LARGE SCALE GENOMIC DNA]</scope>
    <source>
        <strain evidence="5 6">JCM19232</strain>
    </source>
</reference>
<evidence type="ECO:0000313" key="6">
    <source>
        <dbReference type="Proteomes" id="UP000031670"/>
    </source>
</evidence>
<dbReference type="Proteomes" id="UP000031670">
    <property type="component" value="Unassembled WGS sequence"/>
</dbReference>